<dbReference type="GO" id="GO:0003677">
    <property type="term" value="F:DNA binding"/>
    <property type="evidence" value="ECO:0007669"/>
    <property type="project" value="UniProtKB-KW"/>
</dbReference>
<dbReference type="EMBL" id="JBIYDN010000004">
    <property type="protein sequence ID" value="MFK4441896.1"/>
    <property type="molecule type" value="Genomic_DNA"/>
</dbReference>
<proteinExistence type="predicted"/>
<evidence type="ECO:0000313" key="3">
    <source>
        <dbReference type="Proteomes" id="UP001620514"/>
    </source>
</evidence>
<reference evidence="2 3" key="2">
    <citation type="submission" date="2024-11" db="EMBL/GenBank/DDBJ databases">
        <title>Using genomics to understand microbial adaptation to soil warming.</title>
        <authorList>
            <person name="Deangelis K.M. PhD."/>
        </authorList>
    </citation>
    <scope>NUCLEOTIDE SEQUENCE [LARGE SCALE GENOMIC DNA]</scope>
    <source>
        <strain evidence="2 3">GAS97</strain>
    </source>
</reference>
<dbReference type="SUPFAM" id="SSF52172">
    <property type="entry name" value="CheY-like"/>
    <property type="match status" value="1"/>
</dbReference>
<comment type="caution">
    <text evidence="2">The sequence shown here is derived from an EMBL/GenBank/DDBJ whole genome shotgun (WGS) entry which is preliminary data.</text>
</comment>
<dbReference type="Proteomes" id="UP001620514">
    <property type="component" value="Unassembled WGS sequence"/>
</dbReference>
<dbReference type="Gene3D" id="3.40.50.2300">
    <property type="match status" value="1"/>
</dbReference>
<gene>
    <name evidence="2" type="ORF">ABH943_001911</name>
</gene>
<feature type="compositionally biased region" description="Basic and acidic residues" evidence="1">
    <location>
        <begin position="75"/>
        <end position="84"/>
    </location>
</feature>
<accession>A0ABW8MHG7</accession>
<keyword evidence="3" id="KW-1185">Reference proteome</keyword>
<keyword evidence="2" id="KW-0238">DNA-binding</keyword>
<sequence length="84" mass="9019">MKQLILVVDGDASCRGALRTTLQASGYDVAVLYNASKVVRRVEAERPTLMVMAGGASSGEAQSHFSWRTGPACAERVRNPRAEP</sequence>
<dbReference type="InterPro" id="IPR011006">
    <property type="entry name" value="CheY-like_superfamily"/>
</dbReference>
<protein>
    <submittedName>
        <fullName evidence="2">DNA-binding NtrC family response regulator</fullName>
    </submittedName>
</protein>
<evidence type="ECO:0000313" key="2">
    <source>
        <dbReference type="EMBL" id="MFK4441896.1"/>
    </source>
</evidence>
<dbReference type="RefSeq" id="WP_404605936.1">
    <property type="nucleotide sequence ID" value="NZ_JBIYDN010000004.1"/>
</dbReference>
<feature type="region of interest" description="Disordered" evidence="1">
    <location>
        <begin position="60"/>
        <end position="84"/>
    </location>
</feature>
<organism evidence="2 3">
    <name type="scientific">Caballeronia udeis</name>
    <dbReference type="NCBI Taxonomy" id="1232866"/>
    <lineage>
        <taxon>Bacteria</taxon>
        <taxon>Pseudomonadati</taxon>
        <taxon>Pseudomonadota</taxon>
        <taxon>Betaproteobacteria</taxon>
        <taxon>Burkholderiales</taxon>
        <taxon>Burkholderiaceae</taxon>
        <taxon>Caballeronia</taxon>
    </lineage>
</organism>
<evidence type="ECO:0000256" key="1">
    <source>
        <dbReference type="SAM" id="MobiDB-lite"/>
    </source>
</evidence>
<reference evidence="2 3" key="1">
    <citation type="submission" date="2024-10" db="EMBL/GenBank/DDBJ databases">
        <authorList>
            <person name="Deangelis K."/>
            <person name="Huntemann M."/>
            <person name="Clum A."/>
            <person name="Wang J."/>
            <person name="Palaniappan K."/>
            <person name="Ritter S."/>
            <person name="Chen I.-M."/>
            <person name="Stamatis D."/>
            <person name="Reddy T."/>
            <person name="O'Malley R."/>
            <person name="Daum C."/>
            <person name="Ng V."/>
            <person name="Ivanova N."/>
            <person name="Kyrpides N."/>
            <person name="Woyke T."/>
        </authorList>
    </citation>
    <scope>NUCLEOTIDE SEQUENCE [LARGE SCALE GENOMIC DNA]</scope>
    <source>
        <strain evidence="2 3">GAS97</strain>
    </source>
</reference>
<name>A0ABW8MHG7_9BURK</name>